<proteinExistence type="predicted"/>
<dbReference type="SUPFAM" id="SSF52540">
    <property type="entry name" value="P-loop containing nucleoside triphosphate hydrolases"/>
    <property type="match status" value="1"/>
</dbReference>
<dbReference type="Pfam" id="PF03205">
    <property type="entry name" value="MobB"/>
    <property type="match status" value="1"/>
</dbReference>
<dbReference type="InterPro" id="IPR052539">
    <property type="entry name" value="MGD_biosynthesis_adapter"/>
</dbReference>
<keyword evidence="3" id="KW-1185">Reference proteome</keyword>
<organism evidence="2 3">
    <name type="scientific">Bradyrhizobium algeriense</name>
    <dbReference type="NCBI Taxonomy" id="634784"/>
    <lineage>
        <taxon>Bacteria</taxon>
        <taxon>Pseudomonadati</taxon>
        <taxon>Pseudomonadota</taxon>
        <taxon>Alphaproteobacteria</taxon>
        <taxon>Hyphomicrobiales</taxon>
        <taxon>Nitrobacteraceae</taxon>
        <taxon>Bradyrhizobium</taxon>
    </lineage>
</organism>
<feature type="domain" description="Molybdopterin-guanine dinucleotide biosynthesis protein B (MobB)" evidence="1">
    <location>
        <begin position="13"/>
        <end position="134"/>
    </location>
</feature>
<sequence length="169" mass="18377">MRAFSLVGERREKSELVRRLVVELTGRGLRVSTIKRVSDALDLERPGSGTWKHRAAGAEEVMIASASRFALLREMPKDTREPDLGTLLARMAPVDIVLLDGFRRSCSPKVEVVPSRQSLAQLAPNDPMVLAVTSEGPVTAPVPCVPLSDNRALADFVMAHAMPGDPQPE</sequence>
<evidence type="ECO:0000313" key="3">
    <source>
        <dbReference type="Proteomes" id="UP001364224"/>
    </source>
</evidence>
<dbReference type="Proteomes" id="UP001364224">
    <property type="component" value="Unassembled WGS sequence"/>
</dbReference>
<dbReference type="EMBL" id="JAZHRV010000001">
    <property type="protein sequence ID" value="MEH2558042.1"/>
    <property type="molecule type" value="Genomic_DNA"/>
</dbReference>
<dbReference type="RefSeq" id="WP_334484841.1">
    <property type="nucleotide sequence ID" value="NZ_JAZHRV010000001.1"/>
</dbReference>
<evidence type="ECO:0000313" key="2">
    <source>
        <dbReference type="EMBL" id="MEH2558042.1"/>
    </source>
</evidence>
<comment type="caution">
    <text evidence="2">The sequence shown here is derived from an EMBL/GenBank/DDBJ whole genome shotgun (WGS) entry which is preliminary data.</text>
</comment>
<accession>A0ABU8BHL2</accession>
<name>A0ABU8BHL2_9BRAD</name>
<dbReference type="InterPro" id="IPR004435">
    <property type="entry name" value="MobB_dom"/>
</dbReference>
<dbReference type="InterPro" id="IPR027417">
    <property type="entry name" value="P-loop_NTPase"/>
</dbReference>
<dbReference type="NCBIfam" id="TIGR00176">
    <property type="entry name" value="mobB"/>
    <property type="match status" value="1"/>
</dbReference>
<dbReference type="PANTHER" id="PTHR40072">
    <property type="entry name" value="MOLYBDOPTERIN-GUANINE DINUCLEOTIDE BIOSYNTHESIS ADAPTER PROTEIN-RELATED"/>
    <property type="match status" value="1"/>
</dbReference>
<protein>
    <submittedName>
        <fullName evidence="2">Molybdopterin-guanine dinucleotide biosynthesis protein B</fullName>
    </submittedName>
</protein>
<gene>
    <name evidence="2" type="ORF">V1286_005571</name>
</gene>
<reference evidence="2 3" key="1">
    <citation type="submission" date="2024-02" db="EMBL/GenBank/DDBJ databases">
        <title>Adaptive strategies in a cosmopolitan and abundant soil bacterium.</title>
        <authorList>
            <person name="Carini P."/>
        </authorList>
    </citation>
    <scope>NUCLEOTIDE SEQUENCE [LARGE SCALE GENOMIC DNA]</scope>
    <source>
        <strain evidence="2 3">AZCC 1608</strain>
    </source>
</reference>
<dbReference type="PANTHER" id="PTHR40072:SF1">
    <property type="entry name" value="MOLYBDOPTERIN-GUANINE DINUCLEOTIDE BIOSYNTHESIS ADAPTER PROTEIN"/>
    <property type="match status" value="1"/>
</dbReference>
<evidence type="ECO:0000259" key="1">
    <source>
        <dbReference type="Pfam" id="PF03205"/>
    </source>
</evidence>
<dbReference type="Gene3D" id="3.40.50.300">
    <property type="entry name" value="P-loop containing nucleotide triphosphate hydrolases"/>
    <property type="match status" value="1"/>
</dbReference>